<comment type="caution">
    <text evidence="1">The sequence shown here is derived from an EMBL/GenBank/DDBJ whole genome shotgun (WGS) entry which is preliminary data.</text>
</comment>
<reference evidence="1 2" key="1">
    <citation type="journal article" date="2024" name="BMC Genomics">
        <title>De novo assembly and annotation of Popillia japonica's genome with initial clues to its potential as an invasive pest.</title>
        <authorList>
            <person name="Cucini C."/>
            <person name="Boschi S."/>
            <person name="Funari R."/>
            <person name="Cardaioli E."/>
            <person name="Iannotti N."/>
            <person name="Marturano G."/>
            <person name="Paoli F."/>
            <person name="Bruttini M."/>
            <person name="Carapelli A."/>
            <person name="Frati F."/>
            <person name="Nardi F."/>
        </authorList>
    </citation>
    <scope>NUCLEOTIDE SEQUENCE [LARGE SCALE GENOMIC DNA]</scope>
    <source>
        <strain evidence="1">DMR45628</strain>
    </source>
</reference>
<accession>A0AAW1MF00</accession>
<sequence length="89" mass="10486">MEYRRDRRPLKLHELIDERPLKLHELIDELEKAVVEVSEQKLPTSIIIFPPDNANGEITDEDSGEEDFHQIMPTGKLLMKILERKMTYV</sequence>
<evidence type="ECO:0000313" key="2">
    <source>
        <dbReference type="Proteomes" id="UP001458880"/>
    </source>
</evidence>
<name>A0AAW1MF00_POPJA</name>
<dbReference type="Proteomes" id="UP001458880">
    <property type="component" value="Unassembled WGS sequence"/>
</dbReference>
<organism evidence="1 2">
    <name type="scientific">Popillia japonica</name>
    <name type="common">Japanese beetle</name>
    <dbReference type="NCBI Taxonomy" id="7064"/>
    <lineage>
        <taxon>Eukaryota</taxon>
        <taxon>Metazoa</taxon>
        <taxon>Ecdysozoa</taxon>
        <taxon>Arthropoda</taxon>
        <taxon>Hexapoda</taxon>
        <taxon>Insecta</taxon>
        <taxon>Pterygota</taxon>
        <taxon>Neoptera</taxon>
        <taxon>Endopterygota</taxon>
        <taxon>Coleoptera</taxon>
        <taxon>Polyphaga</taxon>
        <taxon>Scarabaeiformia</taxon>
        <taxon>Scarabaeidae</taxon>
        <taxon>Rutelinae</taxon>
        <taxon>Popillia</taxon>
    </lineage>
</organism>
<dbReference type="AlphaFoldDB" id="A0AAW1MF00"/>
<keyword evidence="2" id="KW-1185">Reference proteome</keyword>
<evidence type="ECO:0000313" key="1">
    <source>
        <dbReference type="EMBL" id="KAK9744900.1"/>
    </source>
</evidence>
<protein>
    <submittedName>
        <fullName evidence="1">Uncharacterized protein</fullName>
    </submittedName>
</protein>
<gene>
    <name evidence="1" type="ORF">QE152_g7367</name>
</gene>
<dbReference type="EMBL" id="JASPKY010000054">
    <property type="protein sequence ID" value="KAK9744900.1"/>
    <property type="molecule type" value="Genomic_DNA"/>
</dbReference>
<proteinExistence type="predicted"/>